<dbReference type="AlphaFoldDB" id="A0A8H7RRS6"/>
<sequence>MKIILINGIWKKTAGEAGYNRNDLTLGDIFLTHQHTWTRTEISTTFVALNVLSERTPASWYASKNNNGNEDSSKRKSYERSATISNAYVSGSASRSGVELLLKVKMLSDRNVHNKATEIIVPCRHCGKPWKHSHTCDEYRNTKRQKFASVVLSVSTSSDIKEENASGQLSQTMKELYESETYPCKSKMTNKSN</sequence>
<dbReference type="Proteomes" id="UP000650833">
    <property type="component" value="Unassembled WGS sequence"/>
</dbReference>
<accession>A0A8H7RRS6</accession>
<dbReference type="EMBL" id="JAEPRC010000008">
    <property type="protein sequence ID" value="KAG2215448.1"/>
    <property type="molecule type" value="Genomic_DNA"/>
</dbReference>
<name>A0A8H7RRS6_9FUNG</name>
<reference evidence="1" key="1">
    <citation type="submission" date="2020-12" db="EMBL/GenBank/DDBJ databases">
        <title>Metabolic potential, ecology and presence of endohyphal bacteria is reflected in genomic diversity of Mucoromycotina.</title>
        <authorList>
            <person name="Muszewska A."/>
            <person name="Okrasinska A."/>
            <person name="Steczkiewicz K."/>
            <person name="Drgas O."/>
            <person name="Orlowska M."/>
            <person name="Perlinska-Lenart U."/>
            <person name="Aleksandrzak-Piekarczyk T."/>
            <person name="Szatraj K."/>
            <person name="Zielenkiewicz U."/>
            <person name="Pilsyk S."/>
            <person name="Malc E."/>
            <person name="Mieczkowski P."/>
            <person name="Kruszewska J.S."/>
            <person name="Biernat P."/>
            <person name="Pawlowska J."/>
        </authorList>
    </citation>
    <scope>NUCLEOTIDE SEQUENCE</scope>
    <source>
        <strain evidence="1">CBS 226.32</strain>
    </source>
</reference>
<gene>
    <name evidence="1" type="ORF">INT46_001411</name>
</gene>
<proteinExistence type="predicted"/>
<keyword evidence="2" id="KW-1185">Reference proteome</keyword>
<evidence type="ECO:0000313" key="2">
    <source>
        <dbReference type="Proteomes" id="UP000650833"/>
    </source>
</evidence>
<protein>
    <submittedName>
        <fullName evidence="1">Uncharacterized protein</fullName>
    </submittedName>
</protein>
<evidence type="ECO:0000313" key="1">
    <source>
        <dbReference type="EMBL" id="KAG2215448.1"/>
    </source>
</evidence>
<comment type="caution">
    <text evidence="1">The sequence shown here is derived from an EMBL/GenBank/DDBJ whole genome shotgun (WGS) entry which is preliminary data.</text>
</comment>
<organism evidence="1 2">
    <name type="scientific">Mucor plumbeus</name>
    <dbReference type="NCBI Taxonomy" id="97098"/>
    <lineage>
        <taxon>Eukaryota</taxon>
        <taxon>Fungi</taxon>
        <taxon>Fungi incertae sedis</taxon>
        <taxon>Mucoromycota</taxon>
        <taxon>Mucoromycotina</taxon>
        <taxon>Mucoromycetes</taxon>
        <taxon>Mucorales</taxon>
        <taxon>Mucorineae</taxon>
        <taxon>Mucoraceae</taxon>
        <taxon>Mucor</taxon>
    </lineage>
</organism>